<protein>
    <submittedName>
        <fullName evidence="2">Uncharacterized protein</fullName>
    </submittedName>
</protein>
<feature type="region of interest" description="Disordered" evidence="1">
    <location>
        <begin position="1"/>
        <end position="27"/>
    </location>
</feature>
<dbReference type="EMBL" id="VSRR010001739">
    <property type="protein sequence ID" value="MPC27388.1"/>
    <property type="molecule type" value="Genomic_DNA"/>
</dbReference>
<reference evidence="2 3" key="1">
    <citation type="submission" date="2019-05" db="EMBL/GenBank/DDBJ databases">
        <title>Another draft genome of Portunus trituberculatus and its Hox gene families provides insights of decapod evolution.</title>
        <authorList>
            <person name="Jeong J.-H."/>
            <person name="Song I."/>
            <person name="Kim S."/>
            <person name="Choi T."/>
            <person name="Kim D."/>
            <person name="Ryu S."/>
            <person name="Kim W."/>
        </authorList>
    </citation>
    <scope>NUCLEOTIDE SEQUENCE [LARGE SCALE GENOMIC DNA]</scope>
    <source>
        <tissue evidence="2">Muscle</tissue>
    </source>
</reference>
<dbReference type="Proteomes" id="UP000324222">
    <property type="component" value="Unassembled WGS sequence"/>
</dbReference>
<accession>A0A5B7E0T5</accession>
<dbReference type="AlphaFoldDB" id="A0A5B7E0T5"/>
<keyword evidence="3" id="KW-1185">Reference proteome</keyword>
<evidence type="ECO:0000256" key="1">
    <source>
        <dbReference type="SAM" id="MobiDB-lite"/>
    </source>
</evidence>
<proteinExistence type="predicted"/>
<comment type="caution">
    <text evidence="2">The sequence shown here is derived from an EMBL/GenBank/DDBJ whole genome shotgun (WGS) entry which is preliminary data.</text>
</comment>
<evidence type="ECO:0000313" key="3">
    <source>
        <dbReference type="Proteomes" id="UP000324222"/>
    </source>
</evidence>
<organism evidence="2 3">
    <name type="scientific">Portunus trituberculatus</name>
    <name type="common">Swimming crab</name>
    <name type="synonym">Neptunus trituberculatus</name>
    <dbReference type="NCBI Taxonomy" id="210409"/>
    <lineage>
        <taxon>Eukaryota</taxon>
        <taxon>Metazoa</taxon>
        <taxon>Ecdysozoa</taxon>
        <taxon>Arthropoda</taxon>
        <taxon>Crustacea</taxon>
        <taxon>Multicrustacea</taxon>
        <taxon>Malacostraca</taxon>
        <taxon>Eumalacostraca</taxon>
        <taxon>Eucarida</taxon>
        <taxon>Decapoda</taxon>
        <taxon>Pleocyemata</taxon>
        <taxon>Brachyura</taxon>
        <taxon>Eubrachyura</taxon>
        <taxon>Portunoidea</taxon>
        <taxon>Portunidae</taxon>
        <taxon>Portuninae</taxon>
        <taxon>Portunus</taxon>
    </lineage>
</organism>
<gene>
    <name evidence="2" type="ORF">E2C01_020558</name>
</gene>
<name>A0A5B7E0T5_PORTR</name>
<evidence type="ECO:0000313" key="2">
    <source>
        <dbReference type="EMBL" id="MPC27388.1"/>
    </source>
</evidence>
<sequence length="71" mass="8154">MDGSRPLSPSAPQPFSRRLTRGTNTPSSISIDTSKFLYHNYLSTLRKENQAGRLFLHLVYRTCHENVNVLY</sequence>